<dbReference type="AlphaFoldDB" id="A0A644XTY9"/>
<evidence type="ECO:0000256" key="2">
    <source>
        <dbReference type="SAM" id="Phobius"/>
    </source>
</evidence>
<gene>
    <name evidence="4" type="ORF">SDC9_65656</name>
</gene>
<dbReference type="EMBL" id="VSSQ01003138">
    <property type="protein sequence ID" value="MPM19238.1"/>
    <property type="molecule type" value="Genomic_DNA"/>
</dbReference>
<reference evidence="4" key="1">
    <citation type="submission" date="2019-08" db="EMBL/GenBank/DDBJ databases">
        <authorList>
            <person name="Kucharzyk K."/>
            <person name="Murdoch R.W."/>
            <person name="Higgins S."/>
            <person name="Loffler F."/>
        </authorList>
    </citation>
    <scope>NUCLEOTIDE SEQUENCE</scope>
</reference>
<dbReference type="PANTHER" id="PTHR39160:SF4">
    <property type="entry name" value="RESUSCITATION-PROMOTING FACTOR RPFB"/>
    <property type="match status" value="1"/>
</dbReference>
<proteinExistence type="predicted"/>
<dbReference type="InterPro" id="IPR010611">
    <property type="entry name" value="3D_dom"/>
</dbReference>
<dbReference type="GO" id="GO:0009254">
    <property type="term" value="P:peptidoglycan turnover"/>
    <property type="evidence" value="ECO:0007669"/>
    <property type="project" value="InterPro"/>
</dbReference>
<feature type="transmembrane region" description="Helical" evidence="2">
    <location>
        <begin position="12"/>
        <end position="34"/>
    </location>
</feature>
<dbReference type="Gene3D" id="2.40.40.10">
    <property type="entry name" value="RlpA-like domain"/>
    <property type="match status" value="1"/>
</dbReference>
<dbReference type="GO" id="GO:0019867">
    <property type="term" value="C:outer membrane"/>
    <property type="evidence" value="ECO:0007669"/>
    <property type="project" value="InterPro"/>
</dbReference>
<organism evidence="4">
    <name type="scientific">bioreactor metagenome</name>
    <dbReference type="NCBI Taxonomy" id="1076179"/>
    <lineage>
        <taxon>unclassified sequences</taxon>
        <taxon>metagenomes</taxon>
        <taxon>ecological metagenomes</taxon>
    </lineage>
</organism>
<dbReference type="CDD" id="cd14667">
    <property type="entry name" value="3D_containing_proteins"/>
    <property type="match status" value="1"/>
</dbReference>
<dbReference type="PANTHER" id="PTHR39160">
    <property type="entry name" value="CELL WALL-BINDING PROTEIN YOCH"/>
    <property type="match status" value="1"/>
</dbReference>
<keyword evidence="2" id="KW-0472">Membrane</keyword>
<feature type="domain" description="G5" evidence="3">
    <location>
        <begin position="134"/>
        <end position="213"/>
    </location>
</feature>
<evidence type="ECO:0000313" key="4">
    <source>
        <dbReference type="EMBL" id="MPM19238.1"/>
    </source>
</evidence>
<evidence type="ECO:0000256" key="1">
    <source>
        <dbReference type="ARBA" id="ARBA00022729"/>
    </source>
</evidence>
<keyword evidence="2" id="KW-1133">Transmembrane helix</keyword>
<dbReference type="InterPro" id="IPR036908">
    <property type="entry name" value="RlpA-like_sf"/>
</dbReference>
<name>A0A644XTY9_9ZZZZ</name>
<protein>
    <recommendedName>
        <fullName evidence="3">G5 domain-containing protein</fullName>
    </recommendedName>
</protein>
<dbReference type="Pfam" id="PF07501">
    <property type="entry name" value="G5"/>
    <property type="match status" value="1"/>
</dbReference>
<dbReference type="PROSITE" id="PS51109">
    <property type="entry name" value="G5"/>
    <property type="match status" value="1"/>
</dbReference>
<dbReference type="SMART" id="SM01208">
    <property type="entry name" value="G5"/>
    <property type="match status" value="1"/>
</dbReference>
<evidence type="ECO:0000259" key="3">
    <source>
        <dbReference type="PROSITE" id="PS51109"/>
    </source>
</evidence>
<accession>A0A644XTY9</accession>
<sequence length="345" mass="36371">MKLQLLSRAKSAARRLIPFVCVTTLVLTVCWFTTDRAAALYILTNEDDATIVLEQGADVADFSSQMVYIGTNASGFELTLAAGRPVTVLYGGASISTTSRQETVSELLNRVHTVPGPLDMVAVDLKDTGLTLTVASDLTYYERATESAPHQTVLVNDPELEAGTQKVVQTGADGVRSAVYEVTYSGGERISRQLVSEEDSTAVDEIVHVGTAPVPAAAAPDNGDRVVNVAKNADGSGTLTFASGAVLNFGSVKSMTATAYTKGHGGADSYTATGTTVRVGVVAVDRRVIPLGTKLYIVSADGKVTYGMAVAEDTGVSGNIVDLYYDTYQQCIEFGRRAATVYVLN</sequence>
<keyword evidence="1" id="KW-0732">Signal</keyword>
<dbReference type="InterPro" id="IPR011098">
    <property type="entry name" value="G5_dom"/>
</dbReference>
<keyword evidence="2" id="KW-0812">Transmembrane</keyword>
<dbReference type="Pfam" id="PF06725">
    <property type="entry name" value="3D"/>
    <property type="match status" value="1"/>
</dbReference>
<dbReference type="Gene3D" id="2.20.230.10">
    <property type="entry name" value="Resuscitation-promoting factor rpfb"/>
    <property type="match status" value="1"/>
</dbReference>
<dbReference type="GO" id="GO:0004553">
    <property type="term" value="F:hydrolase activity, hydrolyzing O-glycosyl compounds"/>
    <property type="evidence" value="ECO:0007669"/>
    <property type="project" value="InterPro"/>
</dbReference>
<dbReference type="InterPro" id="IPR059180">
    <property type="entry name" value="3D_YorM"/>
</dbReference>
<comment type="caution">
    <text evidence="4">The sequence shown here is derived from an EMBL/GenBank/DDBJ whole genome shotgun (WGS) entry which is preliminary data.</text>
</comment>
<dbReference type="InterPro" id="IPR051933">
    <property type="entry name" value="Resuscitation_pf_RpfB"/>
</dbReference>